<dbReference type="RefSeq" id="YP_010111573.1">
    <property type="nucleotide sequence ID" value="NC_055882.1"/>
</dbReference>
<name>A0A7M1RY99_9CAUD</name>
<evidence type="ECO:0000313" key="1">
    <source>
        <dbReference type="EMBL" id="QOR59415.1"/>
    </source>
</evidence>
<dbReference type="Proteomes" id="UP000593686">
    <property type="component" value="Genome"/>
</dbReference>
<keyword evidence="2" id="KW-1185">Reference proteome</keyword>
<protein>
    <submittedName>
        <fullName evidence="1">Major capsid protein</fullName>
    </submittedName>
</protein>
<reference evidence="1 2" key="1">
    <citation type="submission" date="2020-07" db="EMBL/GenBank/DDBJ databases">
        <title>Taxonomic proposal: Crassvirales, a new order of highly abundant and diverse bacterial viruses.</title>
        <authorList>
            <person name="Shkoporov A.N."/>
            <person name="Stockdale S.R."/>
            <person name="Guerin E."/>
            <person name="Ross R.P."/>
            <person name="Hill C."/>
        </authorList>
    </citation>
    <scope>NUCLEOTIDE SEQUENCE [LARGE SCALE GENOMIC DNA]</scope>
</reference>
<dbReference type="InterPro" id="IPR056401">
    <property type="entry name" value="Crass_capsid"/>
</dbReference>
<evidence type="ECO:0000313" key="2">
    <source>
        <dbReference type="Proteomes" id="UP000593686"/>
    </source>
</evidence>
<proteinExistence type="predicted"/>
<dbReference type="KEGG" id="vg:65129977"/>
<dbReference type="EMBL" id="MT774389">
    <property type="protein sequence ID" value="QOR59415.1"/>
    <property type="molecule type" value="Genomic_DNA"/>
</dbReference>
<dbReference type="GeneID" id="65129977"/>
<accession>A0A7M1RY99</accession>
<organism evidence="1 2">
    <name type="scientific">uncultured phage cr116_1</name>
    <dbReference type="NCBI Taxonomy" id="2772073"/>
    <lineage>
        <taxon>Viruses</taxon>
        <taxon>Duplodnaviria</taxon>
        <taxon>Heunggongvirae</taxon>
        <taxon>Uroviricota</taxon>
        <taxon>Caudoviricetes</taxon>
        <taxon>Crassvirales</taxon>
        <taxon>Steigviridae</taxon>
        <taxon>Asinivirinae</taxon>
        <taxon>Pamirivirus</taxon>
        <taxon>Pamirivirus faecium</taxon>
    </lineage>
</organism>
<dbReference type="Pfam" id="PF23898">
    <property type="entry name" value="Crass_capsid"/>
    <property type="match status" value="1"/>
</dbReference>
<sequence>MAGQLGKFQMVGFDGWKGLTKLNHLSSIFQMAPQKASNLMVQLLAAKRGKTLDTFLSQFPVSNLAA</sequence>